<dbReference type="GO" id="GO:0004034">
    <property type="term" value="F:aldose 1-epimerase activity"/>
    <property type="evidence" value="ECO:0007669"/>
    <property type="project" value="TreeGrafter"/>
</dbReference>
<organism evidence="1 2">
    <name type="scientific">Gymnopilus dilepis</name>
    <dbReference type="NCBI Taxonomy" id="231916"/>
    <lineage>
        <taxon>Eukaryota</taxon>
        <taxon>Fungi</taxon>
        <taxon>Dikarya</taxon>
        <taxon>Basidiomycota</taxon>
        <taxon>Agaricomycotina</taxon>
        <taxon>Agaricomycetes</taxon>
        <taxon>Agaricomycetidae</taxon>
        <taxon>Agaricales</taxon>
        <taxon>Agaricineae</taxon>
        <taxon>Hymenogastraceae</taxon>
        <taxon>Gymnopilus</taxon>
    </lineage>
</organism>
<evidence type="ECO:0000313" key="1">
    <source>
        <dbReference type="EMBL" id="PPQ70182.1"/>
    </source>
</evidence>
<dbReference type="PANTHER" id="PTHR10091:SF0">
    <property type="entry name" value="GALACTOSE MUTAROTASE"/>
    <property type="match status" value="1"/>
</dbReference>
<dbReference type="PANTHER" id="PTHR10091">
    <property type="entry name" value="ALDOSE-1-EPIMERASE"/>
    <property type="match status" value="1"/>
</dbReference>
<dbReference type="InterPro" id="IPR011013">
    <property type="entry name" value="Gal_mutarotase_sf_dom"/>
</dbReference>
<dbReference type="Pfam" id="PF01263">
    <property type="entry name" value="Aldose_epim"/>
    <property type="match status" value="2"/>
</dbReference>
<dbReference type="InParanoid" id="A0A409VVA0"/>
<dbReference type="GO" id="GO:0033499">
    <property type="term" value="P:galactose catabolic process via UDP-galactose, Leloir pathway"/>
    <property type="evidence" value="ECO:0007669"/>
    <property type="project" value="TreeGrafter"/>
</dbReference>
<dbReference type="STRING" id="231916.A0A409VVA0"/>
<gene>
    <name evidence="1" type="ORF">CVT26_014458</name>
</gene>
<dbReference type="AlphaFoldDB" id="A0A409VVA0"/>
<evidence type="ECO:0000313" key="2">
    <source>
        <dbReference type="Proteomes" id="UP000284706"/>
    </source>
</evidence>
<comment type="caution">
    <text evidence="1">The sequence shown here is derived from an EMBL/GenBank/DDBJ whole genome shotgun (WGS) entry which is preliminary data.</text>
</comment>
<dbReference type="Proteomes" id="UP000284706">
    <property type="component" value="Unassembled WGS sequence"/>
</dbReference>
<evidence type="ECO:0008006" key="3">
    <source>
        <dbReference type="Google" id="ProtNLM"/>
    </source>
</evidence>
<dbReference type="GO" id="GO:0030246">
    <property type="term" value="F:carbohydrate binding"/>
    <property type="evidence" value="ECO:0007669"/>
    <property type="project" value="InterPro"/>
</dbReference>
<dbReference type="GO" id="GO:0006006">
    <property type="term" value="P:glucose metabolic process"/>
    <property type="evidence" value="ECO:0007669"/>
    <property type="project" value="TreeGrafter"/>
</dbReference>
<accession>A0A409VVA0</accession>
<dbReference type="InterPro" id="IPR008183">
    <property type="entry name" value="Aldose_1/G6P_1-epimerase"/>
</dbReference>
<dbReference type="OrthoDB" id="274691at2759"/>
<sequence>MSEFQPVLLSLPSPAARSLAIEIIPYGLTIHRVLVEKDGRTHDIVIGPESPEDHVTQKYTNTIVGRYANRIPVGTHVLERKGVKSQFNALSNESPEVSLHGGPVGFDSLPWTLLSSENPPALFSKTELDRLHALPPSSYSVFRLVSPSGDQGFPGTLTTEVLVALIGPEDPSSADKTDIPSPESFLGSIAIVYRAKLEDSKTVTPVNLTQHWGFNLDASLQDGPDSLSVENHADRIAELAPNSLGTGKFVPISTLPAHAHAFKRIGENIPPNGYDDYYLLEEKARSSIPSRLPLDEFVAETDFLKDVLRPPSGKERGNRPNPLVVLSSTKSGITLEFDSNQHGLMFYSNAMGNAAKGARKKVHGGSGISGNGDAYGPQTAVFLEFHHPLAAFLYPQNKDAEDTLLTSDELYHNYVRCDIKA</sequence>
<dbReference type="InterPro" id="IPR014718">
    <property type="entry name" value="GH-type_carb-bd"/>
</dbReference>
<name>A0A409VVA0_9AGAR</name>
<dbReference type="Gene3D" id="2.70.98.10">
    <property type="match status" value="1"/>
</dbReference>
<protein>
    <recommendedName>
        <fullName evidence="3">Aldose 1-epimerase</fullName>
    </recommendedName>
</protein>
<keyword evidence="2" id="KW-1185">Reference proteome</keyword>
<reference evidence="1 2" key="1">
    <citation type="journal article" date="2018" name="Evol. Lett.">
        <title>Horizontal gene cluster transfer increased hallucinogenic mushroom diversity.</title>
        <authorList>
            <person name="Reynolds H.T."/>
            <person name="Vijayakumar V."/>
            <person name="Gluck-Thaler E."/>
            <person name="Korotkin H.B."/>
            <person name="Matheny P.B."/>
            <person name="Slot J.C."/>
        </authorList>
    </citation>
    <scope>NUCLEOTIDE SEQUENCE [LARGE SCALE GENOMIC DNA]</scope>
    <source>
        <strain evidence="1 2">SRW20</strain>
    </source>
</reference>
<dbReference type="SUPFAM" id="SSF74650">
    <property type="entry name" value="Galactose mutarotase-like"/>
    <property type="match status" value="1"/>
</dbReference>
<proteinExistence type="predicted"/>
<dbReference type="EMBL" id="NHYE01005550">
    <property type="protein sequence ID" value="PPQ70182.1"/>
    <property type="molecule type" value="Genomic_DNA"/>
</dbReference>